<dbReference type="CDD" id="cd00840">
    <property type="entry name" value="MPP_Mre11_N"/>
    <property type="match status" value="1"/>
</dbReference>
<evidence type="ECO:0000256" key="4">
    <source>
        <dbReference type="ARBA" id="ARBA00022722"/>
    </source>
</evidence>
<proteinExistence type="inferred from homology"/>
<evidence type="ECO:0000256" key="3">
    <source>
        <dbReference type="ARBA" id="ARBA00013365"/>
    </source>
</evidence>
<evidence type="ECO:0000256" key="5">
    <source>
        <dbReference type="ARBA" id="ARBA00022801"/>
    </source>
</evidence>
<keyword evidence="7" id="KW-0235">DNA replication</keyword>
<evidence type="ECO:0000256" key="2">
    <source>
        <dbReference type="ARBA" id="ARBA00011322"/>
    </source>
</evidence>
<keyword evidence="7" id="KW-0255">Endonuclease</keyword>
<comment type="function">
    <text evidence="7">SbcCD cleaves DNA hairpin structures. These structures can inhibit DNA replication and are intermediates in certain DNA recombination reactions. The complex acts as a 3'-&gt;5' double strand exonuclease that can open hairpins. It also has a 5' single-strand endonuclease activity.</text>
</comment>
<sequence>MKFIHTSDWHLGRQFHNVSLLNDQQAVLEQLIEYIRNNPVDAVIVAGDIYDRSVPPTAAIELLNWVITQICETLATPMIFISGNHDGAQRLGFGANQMKNAGLHIISNFDDMLTPVVITTKQAGEVAFYGMPYNDPEQVRHAFNKPVASHDEAHQLLADTILTHHHAAYSQRADQPIPKTVLISHCFVDGAIESDSERPLSIGGSDRVSHQHFTGFDYVALGHLHQPQQKGETYIRYSGSLMKYSFGEQHQQKGVTLVTLDEQGFASATHIGFSAPHQMRIIEGELEAIIEAGRTDPCPDDYLLVRLHDQHAILNPMEKLREVYPNVLHLEKPGMLIGIEQDMARARLARGEAEMFSDFFKEAQGSELTQDQHQAMQRIIGQLTGHPADNAD</sequence>
<evidence type="ECO:0000313" key="11">
    <source>
        <dbReference type="Proteomes" id="UP000262073"/>
    </source>
</evidence>
<dbReference type="SUPFAM" id="SSF56300">
    <property type="entry name" value="Metallo-dependent phosphatases"/>
    <property type="match status" value="1"/>
</dbReference>
<dbReference type="InterPro" id="IPR050535">
    <property type="entry name" value="DNA_Repair-Maintenance_Comp"/>
</dbReference>
<accession>A0A346NPE8</accession>
<evidence type="ECO:0000256" key="7">
    <source>
        <dbReference type="RuleBase" id="RU363069"/>
    </source>
</evidence>
<reference evidence="10 11" key="1">
    <citation type="submission" date="2018-08" db="EMBL/GenBank/DDBJ databases">
        <title>Salinimonas sediminis sp. nov., a piezophilic bacterium isolated from a deep-sea sediment sample from the New Britain Trench.</title>
        <authorList>
            <person name="Cao J."/>
        </authorList>
    </citation>
    <scope>NUCLEOTIDE SEQUENCE [LARGE SCALE GENOMIC DNA]</scope>
    <source>
        <strain evidence="10 11">N102</strain>
    </source>
</reference>
<organism evidence="10 11">
    <name type="scientific">Salinimonas sediminis</name>
    <dbReference type="NCBI Taxonomy" id="2303538"/>
    <lineage>
        <taxon>Bacteria</taxon>
        <taxon>Pseudomonadati</taxon>
        <taxon>Pseudomonadota</taxon>
        <taxon>Gammaproteobacteria</taxon>
        <taxon>Alteromonadales</taxon>
        <taxon>Alteromonadaceae</taxon>
        <taxon>Alteromonas/Salinimonas group</taxon>
        <taxon>Salinimonas</taxon>
    </lineage>
</organism>
<feature type="domain" description="Calcineurin-like phosphoesterase" evidence="8">
    <location>
        <begin position="1"/>
        <end position="227"/>
    </location>
</feature>
<evidence type="ECO:0000256" key="6">
    <source>
        <dbReference type="ARBA" id="ARBA00022839"/>
    </source>
</evidence>
<dbReference type="GO" id="GO:0006310">
    <property type="term" value="P:DNA recombination"/>
    <property type="evidence" value="ECO:0007669"/>
    <property type="project" value="UniProtKB-KW"/>
</dbReference>
<dbReference type="InterPro" id="IPR029052">
    <property type="entry name" value="Metallo-depent_PP-like"/>
</dbReference>
<dbReference type="GO" id="GO:0008408">
    <property type="term" value="F:3'-5' exonuclease activity"/>
    <property type="evidence" value="ECO:0007669"/>
    <property type="project" value="InterPro"/>
</dbReference>
<dbReference type="GO" id="GO:0006260">
    <property type="term" value="P:DNA replication"/>
    <property type="evidence" value="ECO:0007669"/>
    <property type="project" value="UniProtKB-KW"/>
</dbReference>
<name>A0A346NPE8_9ALTE</name>
<evidence type="ECO:0000256" key="1">
    <source>
        <dbReference type="ARBA" id="ARBA00010555"/>
    </source>
</evidence>
<protein>
    <recommendedName>
        <fullName evidence="3 7">Nuclease SbcCD subunit D</fullName>
    </recommendedName>
</protein>
<dbReference type="AlphaFoldDB" id="A0A346NPE8"/>
<dbReference type="InterPro" id="IPR004843">
    <property type="entry name" value="Calcineurin-like_PHP"/>
</dbReference>
<comment type="similarity">
    <text evidence="1 7">Belongs to the SbcD family.</text>
</comment>
<dbReference type="PANTHER" id="PTHR30337">
    <property type="entry name" value="COMPONENT OF ATP-DEPENDENT DSDNA EXONUCLEASE"/>
    <property type="match status" value="1"/>
</dbReference>
<dbReference type="OrthoDB" id="9773856at2"/>
<keyword evidence="11" id="KW-1185">Reference proteome</keyword>
<keyword evidence="6 7" id="KW-0269">Exonuclease</keyword>
<keyword evidence="7" id="KW-0233">DNA recombination</keyword>
<comment type="subunit">
    <text evidence="2 7">Heterodimer of SbcC and SbcD.</text>
</comment>
<keyword evidence="4 7" id="KW-0540">Nuclease</keyword>
<dbReference type="PANTHER" id="PTHR30337:SF0">
    <property type="entry name" value="NUCLEASE SBCCD SUBUNIT D"/>
    <property type="match status" value="1"/>
</dbReference>
<dbReference type="RefSeq" id="WP_117317533.1">
    <property type="nucleotide sequence ID" value="NZ_CP031769.1"/>
</dbReference>
<gene>
    <name evidence="7" type="primary">sbcD</name>
    <name evidence="10" type="ORF">D0Y50_14225</name>
</gene>
<feature type="domain" description="Nuclease SbcCD subunit D C-terminal" evidence="9">
    <location>
        <begin position="276"/>
        <end position="362"/>
    </location>
</feature>
<dbReference type="GO" id="GO:0004519">
    <property type="term" value="F:endonuclease activity"/>
    <property type="evidence" value="ECO:0007669"/>
    <property type="project" value="UniProtKB-KW"/>
</dbReference>
<keyword evidence="5 7" id="KW-0378">Hydrolase</keyword>
<dbReference type="Pfam" id="PF00149">
    <property type="entry name" value="Metallophos"/>
    <property type="match status" value="1"/>
</dbReference>
<dbReference type="KEGG" id="salm:D0Y50_14225"/>
<dbReference type="Gene3D" id="3.60.21.10">
    <property type="match status" value="1"/>
</dbReference>
<evidence type="ECO:0000259" key="8">
    <source>
        <dbReference type="Pfam" id="PF00149"/>
    </source>
</evidence>
<dbReference type="NCBIfam" id="TIGR00619">
    <property type="entry name" value="sbcd"/>
    <property type="match status" value="1"/>
</dbReference>
<dbReference type="InterPro" id="IPR026843">
    <property type="entry name" value="SbcD_C"/>
</dbReference>
<dbReference type="InterPro" id="IPR004593">
    <property type="entry name" value="SbcD"/>
</dbReference>
<evidence type="ECO:0000259" key="9">
    <source>
        <dbReference type="Pfam" id="PF12320"/>
    </source>
</evidence>
<dbReference type="Proteomes" id="UP000262073">
    <property type="component" value="Chromosome"/>
</dbReference>
<dbReference type="EMBL" id="CP031769">
    <property type="protein sequence ID" value="AXR07405.1"/>
    <property type="molecule type" value="Genomic_DNA"/>
</dbReference>
<dbReference type="InterPro" id="IPR041796">
    <property type="entry name" value="Mre11_N"/>
</dbReference>
<evidence type="ECO:0000313" key="10">
    <source>
        <dbReference type="EMBL" id="AXR07405.1"/>
    </source>
</evidence>
<dbReference type="Pfam" id="PF12320">
    <property type="entry name" value="SbcD_C"/>
    <property type="match status" value="1"/>
</dbReference>